<dbReference type="RefSeq" id="WP_152277327.1">
    <property type="nucleotide sequence ID" value="NZ_WEKV01000010.1"/>
</dbReference>
<dbReference type="EC" id="3.5.1.42" evidence="2"/>
<evidence type="ECO:0000313" key="3">
    <source>
        <dbReference type="Proteomes" id="UP000469949"/>
    </source>
</evidence>
<dbReference type="Proteomes" id="UP000469949">
    <property type="component" value="Unassembled WGS sequence"/>
</dbReference>
<dbReference type="NCBIfam" id="TIGR00199">
    <property type="entry name" value="PncC_domain"/>
    <property type="match status" value="1"/>
</dbReference>
<keyword evidence="2" id="KW-0378">Hydrolase</keyword>
<dbReference type="Pfam" id="PF02464">
    <property type="entry name" value="CinA"/>
    <property type="match status" value="1"/>
</dbReference>
<proteinExistence type="predicted"/>
<accession>A0A833J5Y8</accession>
<sequence>MIEDAALLARAEALVRAYAAAGQRIATAESCTGGLVAGLLTAVPGSSAVVERGFVTYSNEAKAEAIGVPMELIAAHGAVSEPVARAMAEGALKASRADIAVSITGIAGPGGGSDTKPVGLVHFGLTVKDRPTLHVERRFGDPGRVEIRRLAVAQAIELLEEAVGLHPDASSRETA</sequence>
<dbReference type="Gene3D" id="3.90.950.20">
    <property type="entry name" value="CinA-like"/>
    <property type="match status" value="1"/>
</dbReference>
<protein>
    <submittedName>
        <fullName evidence="2">Nicotinamide-nucleotide amidase</fullName>
        <ecNumber evidence="2">3.5.1.42</ecNumber>
    </submittedName>
</protein>
<dbReference type="AlphaFoldDB" id="A0A833J5Y8"/>
<dbReference type="SUPFAM" id="SSF142433">
    <property type="entry name" value="CinA-like"/>
    <property type="match status" value="1"/>
</dbReference>
<dbReference type="InterPro" id="IPR036653">
    <property type="entry name" value="CinA-like_C"/>
</dbReference>
<dbReference type="GO" id="GO:0019159">
    <property type="term" value="F:nicotinamide-nucleotide amidase activity"/>
    <property type="evidence" value="ECO:0007669"/>
    <property type="project" value="UniProtKB-EC"/>
</dbReference>
<name>A0A833J5Y8_9HYPH</name>
<organism evidence="2 3">
    <name type="scientific">Methylorubrum populi</name>
    <dbReference type="NCBI Taxonomy" id="223967"/>
    <lineage>
        <taxon>Bacteria</taxon>
        <taxon>Pseudomonadati</taxon>
        <taxon>Pseudomonadota</taxon>
        <taxon>Alphaproteobacteria</taxon>
        <taxon>Hyphomicrobiales</taxon>
        <taxon>Methylobacteriaceae</taxon>
        <taxon>Methylorubrum</taxon>
    </lineage>
</organism>
<dbReference type="InterPro" id="IPR008136">
    <property type="entry name" value="CinA_C"/>
</dbReference>
<gene>
    <name evidence="2" type="ORF">F8B43_2812</name>
</gene>
<reference evidence="2 3" key="1">
    <citation type="submission" date="2019-10" db="EMBL/GenBank/DDBJ databases">
        <title>Draft Genome Sequence of the Caffeine Degrading Methylotroph Methylorubrum populi PINKEL.</title>
        <authorList>
            <person name="Dawson S.C."/>
            <person name="Zhang X."/>
            <person name="Wright M.E."/>
            <person name="Sharma G."/>
            <person name="Langner J.T."/>
            <person name="Ditty J.L."/>
            <person name="Subuyuj G.A."/>
        </authorList>
    </citation>
    <scope>NUCLEOTIDE SEQUENCE [LARGE SCALE GENOMIC DNA]</scope>
    <source>
        <strain evidence="2 3">Pinkel</strain>
    </source>
</reference>
<evidence type="ECO:0000313" key="2">
    <source>
        <dbReference type="EMBL" id="KAB7784779.1"/>
    </source>
</evidence>
<dbReference type="EMBL" id="WEKV01000010">
    <property type="protein sequence ID" value="KAB7784779.1"/>
    <property type="molecule type" value="Genomic_DNA"/>
</dbReference>
<feature type="domain" description="CinA C-terminal" evidence="1">
    <location>
        <begin position="11"/>
        <end position="162"/>
    </location>
</feature>
<comment type="caution">
    <text evidence="2">The sequence shown here is derived from an EMBL/GenBank/DDBJ whole genome shotgun (WGS) entry which is preliminary data.</text>
</comment>
<evidence type="ECO:0000259" key="1">
    <source>
        <dbReference type="Pfam" id="PF02464"/>
    </source>
</evidence>